<evidence type="ECO:0000256" key="1">
    <source>
        <dbReference type="SAM" id="MobiDB-lite"/>
    </source>
</evidence>
<feature type="region of interest" description="Disordered" evidence="1">
    <location>
        <begin position="109"/>
        <end position="164"/>
    </location>
</feature>
<evidence type="ECO:0000313" key="3">
    <source>
        <dbReference type="Proteomes" id="UP000812287"/>
    </source>
</evidence>
<evidence type="ECO:0000313" key="2">
    <source>
        <dbReference type="EMBL" id="KAG7446246.1"/>
    </source>
</evidence>
<name>A0A9P7VUS4_9AGAR</name>
<accession>A0A9P7VUS4</accession>
<dbReference type="Proteomes" id="UP000812287">
    <property type="component" value="Unassembled WGS sequence"/>
</dbReference>
<keyword evidence="3" id="KW-1185">Reference proteome</keyword>
<dbReference type="EMBL" id="MU250534">
    <property type="protein sequence ID" value="KAG7446246.1"/>
    <property type="molecule type" value="Genomic_DNA"/>
</dbReference>
<reference evidence="2" key="1">
    <citation type="submission" date="2020-11" db="EMBL/GenBank/DDBJ databases">
        <title>Adaptations for nitrogen fixation in a non-lichenized fungal sporocarp promotes dispersal by wood-feeding termites.</title>
        <authorList>
            <consortium name="DOE Joint Genome Institute"/>
            <person name="Koch R.A."/>
            <person name="Yoon G."/>
            <person name="Arayal U."/>
            <person name="Lail K."/>
            <person name="Amirebrahimi M."/>
            <person name="Labutti K."/>
            <person name="Lipzen A."/>
            <person name="Riley R."/>
            <person name="Barry K."/>
            <person name="Henrissat B."/>
            <person name="Grigoriev I.V."/>
            <person name="Herr J.R."/>
            <person name="Aime M.C."/>
        </authorList>
    </citation>
    <scope>NUCLEOTIDE SEQUENCE</scope>
    <source>
        <strain evidence="2">MCA 3950</strain>
    </source>
</reference>
<proteinExistence type="predicted"/>
<sequence length="164" mass="18832">MDFAASLAWVQRTWDFRIGYSITLRSPPQQKKVFPLPFSAPTIVRSVILRVQRHVGFDADIYVRMSQCHDEVKADRAFHSNFLVRALASLGCDLFGCPVEGMSMVRTREKLGERHEQPTSSSSVPVDRKFDFDKELYRYQGSRSNEKPEISPGTDVDERQYTVL</sequence>
<protein>
    <submittedName>
        <fullName evidence="2">Uncharacterized protein</fullName>
    </submittedName>
</protein>
<dbReference type="RefSeq" id="XP_043039746.1">
    <property type="nucleotide sequence ID" value="XM_043186179.1"/>
</dbReference>
<organism evidence="2 3">
    <name type="scientific">Guyanagaster necrorhizus</name>
    <dbReference type="NCBI Taxonomy" id="856835"/>
    <lineage>
        <taxon>Eukaryota</taxon>
        <taxon>Fungi</taxon>
        <taxon>Dikarya</taxon>
        <taxon>Basidiomycota</taxon>
        <taxon>Agaricomycotina</taxon>
        <taxon>Agaricomycetes</taxon>
        <taxon>Agaricomycetidae</taxon>
        <taxon>Agaricales</taxon>
        <taxon>Marasmiineae</taxon>
        <taxon>Physalacriaceae</taxon>
        <taxon>Guyanagaster</taxon>
    </lineage>
</organism>
<gene>
    <name evidence="2" type="ORF">BT62DRAFT_931691</name>
</gene>
<dbReference type="AlphaFoldDB" id="A0A9P7VUS4"/>
<dbReference type="GeneID" id="66108476"/>
<feature type="compositionally biased region" description="Basic and acidic residues" evidence="1">
    <location>
        <begin position="126"/>
        <end position="137"/>
    </location>
</feature>
<comment type="caution">
    <text evidence="2">The sequence shown here is derived from an EMBL/GenBank/DDBJ whole genome shotgun (WGS) entry which is preliminary data.</text>
</comment>